<dbReference type="GeneID" id="80882260"/>
<dbReference type="RefSeq" id="XP_056045595.1">
    <property type="nucleotide sequence ID" value="XM_056187094.1"/>
</dbReference>
<dbReference type="AlphaFoldDB" id="A0AAD7VVF0"/>
<evidence type="ECO:0000256" key="2">
    <source>
        <dbReference type="ARBA" id="ARBA00005573"/>
    </source>
</evidence>
<proteinExistence type="inferred from homology"/>
<keyword evidence="12" id="KW-1185">Reference proteome</keyword>
<dbReference type="GO" id="GO:0017056">
    <property type="term" value="F:structural constituent of nuclear pore"/>
    <property type="evidence" value="ECO:0007669"/>
    <property type="project" value="TreeGrafter"/>
</dbReference>
<dbReference type="GO" id="GO:0006606">
    <property type="term" value="P:protein import into nucleus"/>
    <property type="evidence" value="ECO:0007669"/>
    <property type="project" value="TreeGrafter"/>
</dbReference>
<evidence type="ECO:0000256" key="9">
    <source>
        <dbReference type="RuleBase" id="RU365073"/>
    </source>
</evidence>
<evidence type="ECO:0000256" key="6">
    <source>
        <dbReference type="ARBA" id="ARBA00023010"/>
    </source>
</evidence>
<dbReference type="GO" id="GO:0031080">
    <property type="term" value="C:nuclear pore outer ring"/>
    <property type="evidence" value="ECO:0007669"/>
    <property type="project" value="TreeGrafter"/>
</dbReference>
<feature type="compositionally biased region" description="Basic and acidic residues" evidence="10">
    <location>
        <begin position="33"/>
        <end position="44"/>
    </location>
</feature>
<evidence type="ECO:0000313" key="12">
    <source>
        <dbReference type="Proteomes" id="UP001217417"/>
    </source>
</evidence>
<keyword evidence="8 9" id="KW-0539">Nucleus</keyword>
<dbReference type="EMBL" id="JARPMG010000003">
    <property type="protein sequence ID" value="KAJ8102145.1"/>
    <property type="molecule type" value="Genomic_DNA"/>
</dbReference>
<keyword evidence="6 9" id="KW-0811">Translocation</keyword>
<evidence type="ECO:0000256" key="7">
    <source>
        <dbReference type="ARBA" id="ARBA00023132"/>
    </source>
</evidence>
<comment type="function">
    <text evidence="9">Functions as a component of the nuclear pore complex (NPC).</text>
</comment>
<dbReference type="InterPro" id="IPR011502">
    <property type="entry name" value="Nucleoporin_Nup85"/>
</dbReference>
<dbReference type="GO" id="GO:0031965">
    <property type="term" value="C:nuclear membrane"/>
    <property type="evidence" value="ECO:0007669"/>
    <property type="project" value="UniProtKB-UniRule"/>
</dbReference>
<protein>
    <recommendedName>
        <fullName evidence="9">Nuclear pore complex protein Nup85</fullName>
    </recommendedName>
</protein>
<evidence type="ECO:0000313" key="11">
    <source>
        <dbReference type="EMBL" id="KAJ8102145.1"/>
    </source>
</evidence>
<keyword evidence="4 9" id="KW-0509">mRNA transport</keyword>
<evidence type="ECO:0000256" key="4">
    <source>
        <dbReference type="ARBA" id="ARBA00022816"/>
    </source>
</evidence>
<dbReference type="Proteomes" id="UP001217417">
    <property type="component" value="Unassembled WGS sequence"/>
</dbReference>
<feature type="region of interest" description="Disordered" evidence="10">
    <location>
        <begin position="1"/>
        <end position="56"/>
    </location>
</feature>
<comment type="caution">
    <text evidence="11">The sequence shown here is derived from an EMBL/GenBank/DDBJ whole genome shotgun (WGS) entry which is preliminary data.</text>
</comment>
<dbReference type="GO" id="GO:0045893">
    <property type="term" value="P:positive regulation of DNA-templated transcription"/>
    <property type="evidence" value="ECO:0007669"/>
    <property type="project" value="TreeGrafter"/>
</dbReference>
<evidence type="ECO:0000256" key="8">
    <source>
        <dbReference type="ARBA" id="ARBA00023242"/>
    </source>
</evidence>
<keyword evidence="3 9" id="KW-0813">Transport</keyword>
<accession>A0AAD7VVF0</accession>
<keyword evidence="9" id="KW-0472">Membrane</keyword>
<evidence type="ECO:0000256" key="1">
    <source>
        <dbReference type="ARBA" id="ARBA00004567"/>
    </source>
</evidence>
<dbReference type="Pfam" id="PF07575">
    <property type="entry name" value="Nucleopor_Nup85"/>
    <property type="match status" value="1"/>
</dbReference>
<evidence type="ECO:0000256" key="5">
    <source>
        <dbReference type="ARBA" id="ARBA00022927"/>
    </source>
</evidence>
<dbReference type="PANTHER" id="PTHR13373">
    <property type="entry name" value="FROUNT PROTEIN-RELATED"/>
    <property type="match status" value="1"/>
</dbReference>
<evidence type="ECO:0000256" key="10">
    <source>
        <dbReference type="SAM" id="MobiDB-lite"/>
    </source>
</evidence>
<comment type="subcellular location">
    <subcellularLocation>
        <location evidence="1 9">Nucleus</location>
        <location evidence="1 9">Nuclear pore complex</location>
    </subcellularLocation>
</comment>
<sequence>MFSFTPSSTSGSGQSSFSPSFGGPRPIFSTARHVGETPAKERSGAPKLFSSPIATGRSSTAEDIAYISEGEEEMDDEDDGVFTYALQDAPIVAGRLQDWQDRQRTLKFRLPPLYNSGVAWIDGKKLDGGDQVPVVPEEMKIYPAEIPDSAFSDEYTKFVKDSYELYRALTNTDHIGRPIDPSENNLPKYATTFLQMLDAARRRIFDERLSEAYVVCHCLFASYFADPGTTRAEALMEWLNQYDPRPTTEETRDIMTAPLPYDEPGFWELVHKLAMRGLFFQCSNCLKEAGVIYADSESKNAMQTATSILETAPKGSKAFGGHRQWRARAITFAEQVAKLSDVKLRKGLIALANILRGDNDTILALSESWQEATAALFLFHDPAPSRLSEYYQKAVVEFPVDLTVISEAGCAAIIAGDIPKALSVAERLDVCVAAHMADFCDRQRMLDDFYNVATLDLPPFRDWLFMAHAINCCANYGTWFIGAAYLRDTEGTEGLSIIRETITHVYLDSERTLTELLDICKELQFDKEAQQIVIAWSKLQLSRNQFGSALEWLDSIGNGHEIRAIAWQLLESSLLNGLTLPDSILQQYLPSPQLCPVLIREFIAPYAIYFAFKNHLKEGNIVDAAQYLASLIQFSYLPGRFFGALLGELIPLLDRRRPRALPTAELIAIMNCLYQWEKDAGKRAEGIQFLEVCLSATREATDLAEDDWRIEYPNIAAQDVVKLVRSKLIKELSRAYLEGE</sequence>
<dbReference type="PANTHER" id="PTHR13373:SF21">
    <property type="entry name" value="NUCLEAR PORE COMPLEX PROTEIN NUP85"/>
    <property type="match status" value="1"/>
</dbReference>
<gene>
    <name evidence="11" type="ORF">POJ06DRAFT_248908</name>
</gene>
<reference evidence="11" key="1">
    <citation type="submission" date="2023-03" db="EMBL/GenBank/DDBJ databases">
        <title>Near-Complete genome sequence of Lipomyces tetrasporous NRRL Y-64009, an oleaginous yeast capable of growing on lignocellulosic hydrolysates.</title>
        <authorList>
            <consortium name="Lawrence Berkeley National Laboratory"/>
            <person name="Jagtap S.S."/>
            <person name="Liu J.-J."/>
            <person name="Walukiewicz H.E."/>
            <person name="Pangilinan J."/>
            <person name="Lipzen A."/>
            <person name="Ahrendt S."/>
            <person name="Koriabine M."/>
            <person name="Cobaugh K."/>
            <person name="Salamov A."/>
            <person name="Yoshinaga Y."/>
            <person name="Ng V."/>
            <person name="Daum C."/>
            <person name="Grigoriev I.V."/>
            <person name="Slininger P.J."/>
            <person name="Dien B.S."/>
            <person name="Jin Y.-S."/>
            <person name="Rao C.V."/>
        </authorList>
    </citation>
    <scope>NUCLEOTIDE SEQUENCE</scope>
    <source>
        <strain evidence="11">NRRL Y-64009</strain>
    </source>
</reference>
<comment type="subunit">
    <text evidence="9">Component of the nuclear pore complex (NPC).</text>
</comment>
<organism evidence="11 12">
    <name type="scientific">Lipomyces tetrasporus</name>
    <dbReference type="NCBI Taxonomy" id="54092"/>
    <lineage>
        <taxon>Eukaryota</taxon>
        <taxon>Fungi</taxon>
        <taxon>Dikarya</taxon>
        <taxon>Ascomycota</taxon>
        <taxon>Saccharomycotina</taxon>
        <taxon>Lipomycetes</taxon>
        <taxon>Lipomycetales</taxon>
        <taxon>Lipomycetaceae</taxon>
        <taxon>Lipomyces</taxon>
    </lineage>
</organism>
<dbReference type="GO" id="GO:0006406">
    <property type="term" value="P:mRNA export from nucleus"/>
    <property type="evidence" value="ECO:0007669"/>
    <property type="project" value="TreeGrafter"/>
</dbReference>
<keyword evidence="7 9" id="KW-0906">Nuclear pore complex</keyword>
<name>A0AAD7VVF0_9ASCO</name>
<comment type="similarity">
    <text evidence="2 9">Belongs to the nucleoporin Nup85 family.</text>
</comment>
<feature type="compositionally biased region" description="Low complexity" evidence="10">
    <location>
        <begin position="1"/>
        <end position="29"/>
    </location>
</feature>
<keyword evidence="5 9" id="KW-0653">Protein transport</keyword>
<evidence type="ECO:0000256" key="3">
    <source>
        <dbReference type="ARBA" id="ARBA00022448"/>
    </source>
</evidence>